<organism evidence="11 12">
    <name type="scientific">Stylosanthes scabra</name>
    <dbReference type="NCBI Taxonomy" id="79078"/>
    <lineage>
        <taxon>Eukaryota</taxon>
        <taxon>Viridiplantae</taxon>
        <taxon>Streptophyta</taxon>
        <taxon>Embryophyta</taxon>
        <taxon>Tracheophyta</taxon>
        <taxon>Spermatophyta</taxon>
        <taxon>Magnoliopsida</taxon>
        <taxon>eudicotyledons</taxon>
        <taxon>Gunneridae</taxon>
        <taxon>Pentapetalae</taxon>
        <taxon>rosids</taxon>
        <taxon>fabids</taxon>
        <taxon>Fabales</taxon>
        <taxon>Fabaceae</taxon>
        <taxon>Papilionoideae</taxon>
        <taxon>50 kb inversion clade</taxon>
        <taxon>dalbergioids sensu lato</taxon>
        <taxon>Dalbergieae</taxon>
        <taxon>Pterocarpus clade</taxon>
        <taxon>Stylosanthes</taxon>
    </lineage>
</organism>
<accession>A0ABU6U6V1</accession>
<dbReference type="Pfam" id="PF13639">
    <property type="entry name" value="zf-RING_2"/>
    <property type="match status" value="1"/>
</dbReference>
<name>A0ABU6U6V1_9FABA</name>
<sequence length="189" mass="21299">MFMDSSSSQTQSNSNLYARNGIFFLVFTLLLFLLLIISIFLHTFRHSCFPLRRRHRRRLPAANKGLHPSLLASLPTFTHAPSSPSAGAGDSCAVCMSEFVAGDEGRVLPICRHSFHSQCIDAWFGSHLSCPLCRTPVQPVQPGPVAVKPEVDKWFPEPIWCPKKKPLKMELELEKLEKSKNSYYINITL</sequence>
<keyword evidence="9" id="KW-0472">Membrane</keyword>
<dbReference type="PANTHER" id="PTHR14155:SF627">
    <property type="entry name" value="OS06G0192800 PROTEIN"/>
    <property type="match status" value="1"/>
</dbReference>
<dbReference type="PANTHER" id="PTHR14155">
    <property type="entry name" value="RING FINGER DOMAIN-CONTAINING"/>
    <property type="match status" value="1"/>
</dbReference>
<evidence type="ECO:0000313" key="11">
    <source>
        <dbReference type="EMBL" id="MED6155548.1"/>
    </source>
</evidence>
<evidence type="ECO:0000259" key="10">
    <source>
        <dbReference type="PROSITE" id="PS50089"/>
    </source>
</evidence>
<feature type="domain" description="RING-type" evidence="10">
    <location>
        <begin position="92"/>
        <end position="134"/>
    </location>
</feature>
<dbReference type="EC" id="2.3.2.27" evidence="2"/>
<dbReference type="InterPro" id="IPR053238">
    <property type="entry name" value="RING-H2_zinc_finger"/>
</dbReference>
<dbReference type="InterPro" id="IPR013083">
    <property type="entry name" value="Znf_RING/FYVE/PHD"/>
</dbReference>
<evidence type="ECO:0000256" key="1">
    <source>
        <dbReference type="ARBA" id="ARBA00000900"/>
    </source>
</evidence>
<keyword evidence="9" id="KW-0812">Transmembrane</keyword>
<dbReference type="PROSITE" id="PS50089">
    <property type="entry name" value="ZF_RING_2"/>
    <property type="match status" value="1"/>
</dbReference>
<gene>
    <name evidence="11" type="ORF">PIB30_006050</name>
</gene>
<protein>
    <recommendedName>
        <fullName evidence="2">RING-type E3 ubiquitin transferase</fullName>
        <ecNumber evidence="2">2.3.2.27</ecNumber>
    </recommendedName>
</protein>
<dbReference type="SMART" id="SM00184">
    <property type="entry name" value="RING"/>
    <property type="match status" value="1"/>
</dbReference>
<keyword evidence="9" id="KW-1133">Transmembrane helix</keyword>
<evidence type="ECO:0000256" key="5">
    <source>
        <dbReference type="ARBA" id="ARBA00022786"/>
    </source>
</evidence>
<keyword evidence="5" id="KW-0833">Ubl conjugation pathway</keyword>
<feature type="transmembrane region" description="Helical" evidence="9">
    <location>
        <begin position="20"/>
        <end position="44"/>
    </location>
</feature>
<evidence type="ECO:0000256" key="7">
    <source>
        <dbReference type="ARBA" id="ARBA00024209"/>
    </source>
</evidence>
<evidence type="ECO:0000256" key="2">
    <source>
        <dbReference type="ARBA" id="ARBA00012483"/>
    </source>
</evidence>
<comment type="catalytic activity">
    <reaction evidence="1">
        <text>S-ubiquitinyl-[E2 ubiquitin-conjugating enzyme]-L-cysteine + [acceptor protein]-L-lysine = [E2 ubiquitin-conjugating enzyme]-L-cysteine + N(6)-ubiquitinyl-[acceptor protein]-L-lysine.</text>
        <dbReference type="EC" id="2.3.2.27"/>
    </reaction>
</comment>
<evidence type="ECO:0000256" key="3">
    <source>
        <dbReference type="ARBA" id="ARBA00022723"/>
    </source>
</evidence>
<evidence type="ECO:0000313" key="12">
    <source>
        <dbReference type="Proteomes" id="UP001341840"/>
    </source>
</evidence>
<evidence type="ECO:0000256" key="6">
    <source>
        <dbReference type="ARBA" id="ARBA00022833"/>
    </source>
</evidence>
<keyword evidence="4 8" id="KW-0863">Zinc-finger</keyword>
<keyword evidence="3" id="KW-0479">Metal-binding</keyword>
<comment type="caution">
    <text evidence="11">The sequence shown here is derived from an EMBL/GenBank/DDBJ whole genome shotgun (WGS) entry which is preliminary data.</text>
</comment>
<dbReference type="EMBL" id="JASCZI010120841">
    <property type="protein sequence ID" value="MED6155548.1"/>
    <property type="molecule type" value="Genomic_DNA"/>
</dbReference>
<keyword evidence="12" id="KW-1185">Reference proteome</keyword>
<evidence type="ECO:0000256" key="9">
    <source>
        <dbReference type="SAM" id="Phobius"/>
    </source>
</evidence>
<dbReference type="SUPFAM" id="SSF57850">
    <property type="entry name" value="RING/U-box"/>
    <property type="match status" value="1"/>
</dbReference>
<dbReference type="InterPro" id="IPR001841">
    <property type="entry name" value="Znf_RING"/>
</dbReference>
<evidence type="ECO:0000256" key="4">
    <source>
        <dbReference type="ARBA" id="ARBA00022771"/>
    </source>
</evidence>
<comment type="similarity">
    <text evidence="7">Belongs to the RING-type zinc finger family. ATL subfamily.</text>
</comment>
<reference evidence="11 12" key="1">
    <citation type="journal article" date="2023" name="Plants (Basel)">
        <title>Bridging the Gap: Combining Genomics and Transcriptomics Approaches to Understand Stylosanthes scabra, an Orphan Legume from the Brazilian Caatinga.</title>
        <authorList>
            <person name="Ferreira-Neto J.R.C."/>
            <person name="da Silva M.D."/>
            <person name="Binneck E."/>
            <person name="de Melo N.F."/>
            <person name="da Silva R.H."/>
            <person name="de Melo A.L.T.M."/>
            <person name="Pandolfi V."/>
            <person name="Bustamante F.O."/>
            <person name="Brasileiro-Vidal A.C."/>
            <person name="Benko-Iseppon A.M."/>
        </authorList>
    </citation>
    <scope>NUCLEOTIDE SEQUENCE [LARGE SCALE GENOMIC DNA]</scope>
    <source>
        <tissue evidence="11">Leaves</tissue>
    </source>
</reference>
<evidence type="ECO:0000256" key="8">
    <source>
        <dbReference type="PROSITE-ProRule" id="PRU00175"/>
    </source>
</evidence>
<proteinExistence type="inferred from homology"/>
<keyword evidence="6" id="KW-0862">Zinc</keyword>
<dbReference type="Gene3D" id="3.30.40.10">
    <property type="entry name" value="Zinc/RING finger domain, C3HC4 (zinc finger)"/>
    <property type="match status" value="1"/>
</dbReference>
<dbReference type="Proteomes" id="UP001341840">
    <property type="component" value="Unassembled WGS sequence"/>
</dbReference>